<comment type="function">
    <text evidence="9">Part of the twin-arginine translocation (Tat) system that transports large folded proteins containing a characteristic twin-arginine motif in their signal peptide across membranes. Together with TatC, TatB is part of a receptor directly interacting with Tat signal peptides. TatB may form an oligomeric binding site that transiently accommodates folded Tat precursor proteins before their translocation.</text>
</comment>
<reference evidence="12 13" key="2">
    <citation type="journal article" date="2021" name="Front. Microbiol.">
        <title>Aerobic Denitrification and Heterotrophic Sulfur Oxidation in the Genus Halomonas Revealed by Six Novel Species Characterizations and Genome-Based Analysis.</title>
        <authorList>
            <person name="Wang L."/>
            <person name="Shao Z."/>
        </authorList>
    </citation>
    <scope>NUCLEOTIDE SEQUENCE</scope>
    <source>
        <strain evidence="11 13">MCCC 1A05748</strain>
        <strain evidence="12">MCCC 1A05776</strain>
    </source>
</reference>
<keyword evidence="13" id="KW-1185">Reference proteome</keyword>
<dbReference type="EMBL" id="JABFTS010000001">
    <property type="protein sequence ID" value="MCE8050599.1"/>
    <property type="molecule type" value="Genomic_DNA"/>
</dbReference>
<keyword evidence="3 9" id="KW-1003">Cell membrane</keyword>
<keyword evidence="6 9" id="KW-1133">Transmembrane helix</keyword>
<dbReference type="RefSeq" id="WP_086509321.1">
    <property type="nucleotide sequence ID" value="NZ_JAAQTN010000038.1"/>
</dbReference>
<feature type="compositionally biased region" description="Basic and acidic residues" evidence="10">
    <location>
        <begin position="61"/>
        <end position="82"/>
    </location>
</feature>
<dbReference type="InterPro" id="IPR003369">
    <property type="entry name" value="TatA/B/E"/>
</dbReference>
<evidence type="ECO:0000256" key="3">
    <source>
        <dbReference type="ARBA" id="ARBA00022475"/>
    </source>
</evidence>
<reference evidence="12" key="1">
    <citation type="submission" date="2020-05" db="EMBL/GenBank/DDBJ databases">
        <authorList>
            <person name="Wang L."/>
            <person name="Shao Z."/>
        </authorList>
    </citation>
    <scope>NUCLEOTIDE SEQUENCE</scope>
    <source>
        <strain evidence="11">MCCC 1A05748</strain>
        <strain evidence="12">MCCC 1A05776</strain>
    </source>
</reference>
<comment type="caution">
    <text evidence="12">The sequence shown here is derived from an EMBL/GenBank/DDBJ whole genome shotgun (WGS) entry which is preliminary data.</text>
</comment>
<proteinExistence type="inferred from homology"/>
<dbReference type="NCBIfam" id="TIGR01410">
    <property type="entry name" value="tatB"/>
    <property type="match status" value="1"/>
</dbReference>
<feature type="compositionally biased region" description="Basic and acidic residues" evidence="10">
    <location>
        <begin position="94"/>
        <end position="110"/>
    </location>
</feature>
<dbReference type="PANTHER" id="PTHR33162">
    <property type="entry name" value="SEC-INDEPENDENT PROTEIN TRANSLOCASE PROTEIN TATA, CHLOROPLASTIC"/>
    <property type="match status" value="1"/>
</dbReference>
<evidence type="ECO:0000313" key="12">
    <source>
        <dbReference type="EMBL" id="MCE8050599.1"/>
    </source>
</evidence>
<dbReference type="Proteomes" id="UP001320178">
    <property type="component" value="Unassembled WGS sequence"/>
</dbReference>
<evidence type="ECO:0000256" key="2">
    <source>
        <dbReference type="ARBA" id="ARBA00022448"/>
    </source>
</evidence>
<protein>
    <recommendedName>
        <fullName evidence="9">Sec-independent protein translocase protein TatB</fullName>
    </recommendedName>
</protein>
<comment type="subcellular location">
    <subcellularLocation>
        <location evidence="9">Cell membrane</location>
        <topology evidence="9">Single-pass membrane protein</topology>
    </subcellularLocation>
    <subcellularLocation>
        <location evidence="1">Membrane</location>
        <topology evidence="1">Single-pass membrane protein</topology>
    </subcellularLocation>
</comment>
<comment type="similarity">
    <text evidence="9">Belongs to the TatB family.</text>
</comment>
<keyword evidence="8 9" id="KW-0472">Membrane</keyword>
<evidence type="ECO:0000256" key="1">
    <source>
        <dbReference type="ARBA" id="ARBA00004167"/>
    </source>
</evidence>
<evidence type="ECO:0000313" key="13">
    <source>
        <dbReference type="Proteomes" id="UP001320154"/>
    </source>
</evidence>
<name>A0AAW4YQC9_9GAMM</name>
<keyword evidence="2 9" id="KW-0813">Transport</keyword>
<dbReference type="InterPro" id="IPR018448">
    <property type="entry name" value="TatB"/>
</dbReference>
<keyword evidence="5 9" id="KW-0653">Protein transport</keyword>
<feature type="compositionally biased region" description="Acidic residues" evidence="10">
    <location>
        <begin position="139"/>
        <end position="148"/>
    </location>
</feature>
<organism evidence="12 14">
    <name type="scientific">Billgrantia desiderata</name>
    <dbReference type="NCBI Taxonomy" id="52021"/>
    <lineage>
        <taxon>Bacteria</taxon>
        <taxon>Pseudomonadati</taxon>
        <taxon>Pseudomonadota</taxon>
        <taxon>Gammaproteobacteria</taxon>
        <taxon>Oceanospirillales</taxon>
        <taxon>Halomonadaceae</taxon>
        <taxon>Billgrantia</taxon>
    </lineage>
</organism>
<gene>
    <name evidence="9 12" type="primary">tatB</name>
    <name evidence="11" type="ORF">HOP60_11205</name>
    <name evidence="12" type="ORF">HOP61_04775</name>
</gene>
<evidence type="ECO:0000256" key="7">
    <source>
        <dbReference type="ARBA" id="ARBA00023010"/>
    </source>
</evidence>
<evidence type="ECO:0000256" key="4">
    <source>
        <dbReference type="ARBA" id="ARBA00022692"/>
    </source>
</evidence>
<dbReference type="Gene3D" id="1.20.5.3310">
    <property type="match status" value="1"/>
</dbReference>
<evidence type="ECO:0000256" key="8">
    <source>
        <dbReference type="ARBA" id="ARBA00023136"/>
    </source>
</evidence>
<evidence type="ECO:0000256" key="10">
    <source>
        <dbReference type="SAM" id="MobiDB-lite"/>
    </source>
</evidence>
<comment type="subunit">
    <text evidence="9">The Tat system comprises two distinct complexes: a TatABC complex, containing multiple copies of TatA, TatB and TatC subunits, and a separate TatA complex, containing only TatA subunits. Substrates initially bind to the TatABC complex, which probably triggers association of the separate TatA complex to form the active translocon.</text>
</comment>
<dbReference type="EMBL" id="JABFTQ010000006">
    <property type="protein sequence ID" value="MCE8047292.1"/>
    <property type="molecule type" value="Genomic_DNA"/>
</dbReference>
<sequence>MFDIGFLELLILGIVGLLVLGPERLPKAARTAGLWIGKIKRTVSSMQREINSQLEAEELRQKLKEQQSKLDESLNKAKRDVESIAQPYSTSTPRKGDDDKPATPEGKPDAETTPPSASARLDEALAEVRQSDDAPSSTPDDDKDAASR</sequence>
<evidence type="ECO:0000313" key="14">
    <source>
        <dbReference type="Proteomes" id="UP001320178"/>
    </source>
</evidence>
<evidence type="ECO:0000313" key="11">
    <source>
        <dbReference type="EMBL" id="MCE8047292.1"/>
    </source>
</evidence>
<dbReference type="AlphaFoldDB" id="A0AAW4YQC9"/>
<dbReference type="PANTHER" id="PTHR33162:SF1">
    <property type="entry name" value="SEC-INDEPENDENT PROTEIN TRANSLOCASE PROTEIN TATA, CHLOROPLASTIC"/>
    <property type="match status" value="1"/>
</dbReference>
<evidence type="ECO:0000256" key="5">
    <source>
        <dbReference type="ARBA" id="ARBA00022927"/>
    </source>
</evidence>
<dbReference type="GO" id="GO:0008320">
    <property type="term" value="F:protein transmembrane transporter activity"/>
    <property type="evidence" value="ECO:0007669"/>
    <property type="project" value="UniProtKB-UniRule"/>
</dbReference>
<keyword evidence="7 9" id="KW-0811">Translocation</keyword>
<dbReference type="Pfam" id="PF02416">
    <property type="entry name" value="TatA_B_E"/>
    <property type="match status" value="1"/>
</dbReference>
<dbReference type="GO" id="GO:0043953">
    <property type="term" value="P:protein transport by the Tat complex"/>
    <property type="evidence" value="ECO:0007669"/>
    <property type="project" value="UniProtKB-UniRule"/>
</dbReference>
<evidence type="ECO:0000256" key="6">
    <source>
        <dbReference type="ARBA" id="ARBA00022989"/>
    </source>
</evidence>
<keyword evidence="4 9" id="KW-0812">Transmembrane</keyword>
<accession>A0AAW4YQC9</accession>
<dbReference type="Proteomes" id="UP001320154">
    <property type="component" value="Unassembled WGS sequence"/>
</dbReference>
<feature type="region of interest" description="Disordered" evidence="10">
    <location>
        <begin position="61"/>
        <end position="148"/>
    </location>
</feature>
<dbReference type="GO" id="GO:0033281">
    <property type="term" value="C:TAT protein transport complex"/>
    <property type="evidence" value="ECO:0007669"/>
    <property type="project" value="UniProtKB-UniRule"/>
</dbReference>
<evidence type="ECO:0000256" key="9">
    <source>
        <dbReference type="HAMAP-Rule" id="MF_00237"/>
    </source>
</evidence>
<dbReference type="PRINTS" id="PR01506">
    <property type="entry name" value="TATBPROTEIN"/>
</dbReference>
<dbReference type="HAMAP" id="MF_00237">
    <property type="entry name" value="TatB"/>
    <property type="match status" value="1"/>
</dbReference>